<reference evidence="2" key="1">
    <citation type="submission" date="2018-05" db="EMBL/GenBank/DDBJ databases">
        <authorList>
            <person name="Lanie J.A."/>
            <person name="Ng W.-L."/>
            <person name="Kazmierczak K.M."/>
            <person name="Andrzejewski T.M."/>
            <person name="Davidsen T.M."/>
            <person name="Wayne K.J."/>
            <person name="Tettelin H."/>
            <person name="Glass J.I."/>
            <person name="Rusch D."/>
            <person name="Podicherti R."/>
            <person name="Tsui H.-C.T."/>
            <person name="Winkler M.E."/>
        </authorList>
    </citation>
    <scope>NUCLEOTIDE SEQUENCE</scope>
</reference>
<name>A0A381WLH4_9ZZZZ</name>
<evidence type="ECO:0000256" key="1">
    <source>
        <dbReference type="SAM" id="MobiDB-lite"/>
    </source>
</evidence>
<gene>
    <name evidence="2" type="ORF">METZ01_LOCUS105995</name>
</gene>
<proteinExistence type="predicted"/>
<sequence>MLFIIAFLLISPVKKKKEIEQKAEYVITITWPGTMSDDIDSWLEDPMEKVMYFREKEVGLMHLDRDDLGKMNDQQFVPGVGMVNYPYNREITTIRGIMPGEYVFNIHLYRKEHKDSSVPVTVILEKLNPQVKLLYSKVITLSDYWEEKTVIRFVLDVDGEITESFFMYKPLVEQVIGKREDSNTTGLYDHQPPTSSSGVHSYDPAPQPPQKRDEE</sequence>
<accession>A0A381WLH4</accession>
<protein>
    <recommendedName>
        <fullName evidence="3">DUF2135 domain-containing protein</fullName>
    </recommendedName>
</protein>
<organism evidence="2">
    <name type="scientific">marine metagenome</name>
    <dbReference type="NCBI Taxonomy" id="408172"/>
    <lineage>
        <taxon>unclassified sequences</taxon>
        <taxon>metagenomes</taxon>
        <taxon>ecological metagenomes</taxon>
    </lineage>
</organism>
<dbReference type="EMBL" id="UINC01012130">
    <property type="protein sequence ID" value="SVA53141.1"/>
    <property type="molecule type" value="Genomic_DNA"/>
</dbReference>
<dbReference type="AlphaFoldDB" id="A0A381WLH4"/>
<evidence type="ECO:0008006" key="3">
    <source>
        <dbReference type="Google" id="ProtNLM"/>
    </source>
</evidence>
<evidence type="ECO:0000313" key="2">
    <source>
        <dbReference type="EMBL" id="SVA53141.1"/>
    </source>
</evidence>
<feature type="region of interest" description="Disordered" evidence="1">
    <location>
        <begin position="182"/>
        <end position="215"/>
    </location>
</feature>